<proteinExistence type="predicted"/>
<dbReference type="EMBL" id="JAKIXB020000013">
    <property type="protein sequence ID" value="KAL1602867.1"/>
    <property type="molecule type" value="Genomic_DNA"/>
</dbReference>
<dbReference type="PANTHER" id="PTHR45881:SF5">
    <property type="entry name" value="FORK-HEAD DOMAIN-CONTAINING PROTEIN"/>
    <property type="match status" value="1"/>
</dbReference>
<keyword evidence="3 6" id="KW-0238">DNA-binding</keyword>
<evidence type="ECO:0000256" key="2">
    <source>
        <dbReference type="ARBA" id="ARBA00023015"/>
    </source>
</evidence>
<evidence type="ECO:0000313" key="10">
    <source>
        <dbReference type="Proteomes" id="UP001521222"/>
    </source>
</evidence>
<evidence type="ECO:0000256" key="3">
    <source>
        <dbReference type="ARBA" id="ARBA00023125"/>
    </source>
</evidence>
<dbReference type="Proteomes" id="UP001521222">
    <property type="component" value="Unassembled WGS sequence"/>
</dbReference>
<dbReference type="Pfam" id="PF00250">
    <property type="entry name" value="Forkhead"/>
    <property type="match status" value="1"/>
</dbReference>
<protein>
    <recommendedName>
        <fullName evidence="8">Fork-head domain-containing protein</fullName>
    </recommendedName>
</protein>
<accession>A0ABR3RES8</accession>
<name>A0ABR3RES8_9PLEO</name>
<feature type="domain" description="Fork-head" evidence="8">
    <location>
        <begin position="186"/>
        <end position="242"/>
    </location>
</feature>
<feature type="DNA-binding region" description="Fork-head" evidence="6">
    <location>
        <begin position="186"/>
        <end position="242"/>
    </location>
</feature>
<gene>
    <name evidence="9" type="ORF">SLS59_004522</name>
</gene>
<dbReference type="Gene3D" id="1.10.10.10">
    <property type="entry name" value="Winged helix-like DNA-binding domain superfamily/Winged helix DNA-binding domain"/>
    <property type="match status" value="1"/>
</dbReference>
<dbReference type="SMART" id="SM00339">
    <property type="entry name" value="FH"/>
    <property type="match status" value="1"/>
</dbReference>
<evidence type="ECO:0000259" key="8">
    <source>
        <dbReference type="PROSITE" id="PS50039"/>
    </source>
</evidence>
<dbReference type="PANTHER" id="PTHR45881">
    <property type="entry name" value="CHECKPOINT SUPPRESSOR 1-LIKE, ISOFORM A-RELATED"/>
    <property type="match status" value="1"/>
</dbReference>
<keyword evidence="5 6" id="KW-0539">Nucleus</keyword>
<dbReference type="InterPro" id="IPR036388">
    <property type="entry name" value="WH-like_DNA-bd_sf"/>
</dbReference>
<reference evidence="9 10" key="1">
    <citation type="submission" date="2024-02" db="EMBL/GenBank/DDBJ databases">
        <title>De novo assembly and annotation of 12 fungi associated with fruit tree decline syndrome in Ontario, Canada.</title>
        <authorList>
            <person name="Sulman M."/>
            <person name="Ellouze W."/>
            <person name="Ilyukhin E."/>
        </authorList>
    </citation>
    <scope>NUCLEOTIDE SEQUENCE [LARGE SCALE GENOMIC DNA]</scope>
    <source>
        <strain evidence="9 10">M97-236</strain>
    </source>
</reference>
<dbReference type="InterPro" id="IPR001766">
    <property type="entry name" value="Fork_head_dom"/>
</dbReference>
<keyword evidence="4" id="KW-0804">Transcription</keyword>
<organism evidence="9 10">
    <name type="scientific">Nothophoma quercina</name>
    <dbReference type="NCBI Taxonomy" id="749835"/>
    <lineage>
        <taxon>Eukaryota</taxon>
        <taxon>Fungi</taxon>
        <taxon>Dikarya</taxon>
        <taxon>Ascomycota</taxon>
        <taxon>Pezizomycotina</taxon>
        <taxon>Dothideomycetes</taxon>
        <taxon>Pleosporomycetidae</taxon>
        <taxon>Pleosporales</taxon>
        <taxon>Pleosporineae</taxon>
        <taxon>Didymellaceae</taxon>
        <taxon>Nothophoma</taxon>
    </lineage>
</organism>
<dbReference type="InterPro" id="IPR030456">
    <property type="entry name" value="TF_fork_head_CS_2"/>
</dbReference>
<feature type="region of interest" description="Disordered" evidence="7">
    <location>
        <begin position="160"/>
        <end position="185"/>
    </location>
</feature>
<evidence type="ECO:0000256" key="1">
    <source>
        <dbReference type="ARBA" id="ARBA00004123"/>
    </source>
</evidence>
<evidence type="ECO:0000256" key="6">
    <source>
        <dbReference type="PROSITE-ProRule" id="PRU00089"/>
    </source>
</evidence>
<keyword evidence="10" id="KW-1185">Reference proteome</keyword>
<comment type="subcellular location">
    <subcellularLocation>
        <location evidence="1 6">Nucleus</location>
    </subcellularLocation>
</comment>
<feature type="compositionally biased region" description="Polar residues" evidence="7">
    <location>
        <begin position="160"/>
        <end position="176"/>
    </location>
</feature>
<dbReference type="InterPro" id="IPR036390">
    <property type="entry name" value="WH_DNA-bd_sf"/>
</dbReference>
<evidence type="ECO:0000256" key="4">
    <source>
        <dbReference type="ARBA" id="ARBA00023163"/>
    </source>
</evidence>
<dbReference type="SUPFAM" id="SSF46785">
    <property type="entry name" value="Winged helix' DNA-binding domain"/>
    <property type="match status" value="1"/>
</dbReference>
<keyword evidence="2" id="KW-0805">Transcription regulation</keyword>
<evidence type="ECO:0000313" key="9">
    <source>
        <dbReference type="EMBL" id="KAL1602867.1"/>
    </source>
</evidence>
<comment type="caution">
    <text evidence="9">The sequence shown here is derived from an EMBL/GenBank/DDBJ whole genome shotgun (WGS) entry which is preliminary data.</text>
</comment>
<dbReference type="PROSITE" id="PS00658">
    <property type="entry name" value="FORK_HEAD_2"/>
    <property type="match status" value="1"/>
</dbReference>
<dbReference type="PROSITE" id="PS50039">
    <property type="entry name" value="FORK_HEAD_3"/>
    <property type="match status" value="1"/>
</dbReference>
<evidence type="ECO:0000256" key="7">
    <source>
        <dbReference type="SAM" id="MobiDB-lite"/>
    </source>
</evidence>
<sequence>MSTADADRAFVPSNNQHMQQAPMIVDHESMQWSAQGRFPQHNLTQEATTLCAPALFGPFSGCMAYPQQAQNGMAINNNYVLSYPTQYSSSCPRVYNGIDFTGLPTNDMTASYPPATFLHSPPHLQPTPSLPDTSTPELMQFNDDYDLHYSQHVKYEDQLDYNSPYSDMSRASTPYSTGHEEDSPIDKEQPYAQLIYRCLLDAPDNTMVLRDIYDWFKRHTDKASHSGTKGWQNSIRHNLSMNGVSVSSSTLPPMYSATPHSF</sequence>
<evidence type="ECO:0000256" key="5">
    <source>
        <dbReference type="ARBA" id="ARBA00023242"/>
    </source>
</evidence>